<reference evidence="1 2" key="1">
    <citation type="journal article" date="2018" name="Sci. Rep.">
        <title>Genomic signatures of local adaptation to the degree of environmental predictability in rotifers.</title>
        <authorList>
            <person name="Franch-Gras L."/>
            <person name="Hahn C."/>
            <person name="Garcia-Roger E.M."/>
            <person name="Carmona M.J."/>
            <person name="Serra M."/>
            <person name="Gomez A."/>
        </authorList>
    </citation>
    <scope>NUCLEOTIDE SEQUENCE [LARGE SCALE GENOMIC DNA]</scope>
    <source>
        <strain evidence="1">HYR1</strain>
    </source>
</reference>
<evidence type="ECO:0000313" key="1">
    <source>
        <dbReference type="EMBL" id="RNA03067.1"/>
    </source>
</evidence>
<keyword evidence="2" id="KW-1185">Reference proteome</keyword>
<sequence>MNGDVMGISGQKCPMLTIVFAIMTDMANKLLKNDYHWFVYKKRIFNLKLKLKQYAQWTHQICKVMVSLDKIKTKTQIGKLIII</sequence>
<organism evidence="1 2">
    <name type="scientific">Brachionus plicatilis</name>
    <name type="common">Marine rotifer</name>
    <name type="synonym">Brachionus muelleri</name>
    <dbReference type="NCBI Taxonomy" id="10195"/>
    <lineage>
        <taxon>Eukaryota</taxon>
        <taxon>Metazoa</taxon>
        <taxon>Spiralia</taxon>
        <taxon>Gnathifera</taxon>
        <taxon>Rotifera</taxon>
        <taxon>Eurotatoria</taxon>
        <taxon>Monogononta</taxon>
        <taxon>Pseudotrocha</taxon>
        <taxon>Ploima</taxon>
        <taxon>Brachionidae</taxon>
        <taxon>Brachionus</taxon>
    </lineage>
</organism>
<dbReference type="AlphaFoldDB" id="A0A3M7PVC5"/>
<gene>
    <name evidence="1" type="ORF">BpHYR1_048632</name>
</gene>
<evidence type="ECO:0000313" key="2">
    <source>
        <dbReference type="Proteomes" id="UP000276133"/>
    </source>
</evidence>
<dbReference type="Proteomes" id="UP000276133">
    <property type="component" value="Unassembled WGS sequence"/>
</dbReference>
<accession>A0A3M7PVC5</accession>
<proteinExistence type="predicted"/>
<name>A0A3M7PVC5_BRAPC</name>
<protein>
    <submittedName>
        <fullName evidence="1">Uncharacterized protein</fullName>
    </submittedName>
</protein>
<dbReference type="EMBL" id="REGN01008654">
    <property type="protein sequence ID" value="RNA03067.1"/>
    <property type="molecule type" value="Genomic_DNA"/>
</dbReference>
<comment type="caution">
    <text evidence="1">The sequence shown here is derived from an EMBL/GenBank/DDBJ whole genome shotgun (WGS) entry which is preliminary data.</text>
</comment>